<dbReference type="PANTHER" id="PTHR37451:SF3">
    <property type="entry name" value="MARVEL DOMAIN-CONTAINING PROTEIN"/>
    <property type="match status" value="1"/>
</dbReference>
<evidence type="ECO:0000313" key="8">
    <source>
        <dbReference type="EMBL" id="KAK0652042.1"/>
    </source>
</evidence>
<reference evidence="8" key="1">
    <citation type="submission" date="2023-06" db="EMBL/GenBank/DDBJ databases">
        <title>Genome-scale phylogeny and comparative genomics of the fungal order Sordariales.</title>
        <authorList>
            <consortium name="Lawrence Berkeley National Laboratory"/>
            <person name="Hensen N."/>
            <person name="Bonometti L."/>
            <person name="Westerberg I."/>
            <person name="Brannstrom I.O."/>
            <person name="Guillou S."/>
            <person name="Cros-Aarteil S."/>
            <person name="Calhoun S."/>
            <person name="Haridas S."/>
            <person name="Kuo A."/>
            <person name="Mondo S."/>
            <person name="Pangilinan J."/>
            <person name="Riley R."/>
            <person name="Labutti K."/>
            <person name="Andreopoulos B."/>
            <person name="Lipzen A."/>
            <person name="Chen C."/>
            <person name="Yanf M."/>
            <person name="Daum C."/>
            <person name="Ng V."/>
            <person name="Clum A."/>
            <person name="Steindorff A."/>
            <person name="Ohm R."/>
            <person name="Martin F."/>
            <person name="Silar P."/>
            <person name="Natvig D."/>
            <person name="Lalanne C."/>
            <person name="Gautier V."/>
            <person name="Ament-Velasquez S.L."/>
            <person name="Kruys A."/>
            <person name="Hutchinson M.I."/>
            <person name="Powell A.J."/>
            <person name="Barry K."/>
            <person name="Miller A.N."/>
            <person name="Grigoriev I.V."/>
            <person name="Debuchy R."/>
            <person name="Gladieux P."/>
            <person name="Thoren M.H."/>
            <person name="Johannesson H."/>
        </authorList>
    </citation>
    <scope>NUCLEOTIDE SEQUENCE</scope>
    <source>
        <strain evidence="8">SMH2532-1</strain>
    </source>
</reference>
<evidence type="ECO:0000256" key="2">
    <source>
        <dbReference type="ARBA" id="ARBA00022692"/>
    </source>
</evidence>
<dbReference type="InterPro" id="IPR008253">
    <property type="entry name" value="Marvel"/>
</dbReference>
<evidence type="ECO:0000256" key="5">
    <source>
        <dbReference type="SAM" id="MobiDB-lite"/>
    </source>
</evidence>
<protein>
    <recommendedName>
        <fullName evidence="7">MARVEL domain-containing protein</fullName>
    </recommendedName>
</protein>
<name>A0AA40CVE6_9PEZI</name>
<sequence length="289" mass="31622">MLDLEVHAESIPKFKLVFHIAQIVCSLVLWCIEIAVFRADGSVVTGNVGWTFAVCFLSIPAWVYLIMAPRFPRTKKFANPYVMACVDGLFAVIWLSAFSTQAAYNTAGLCGTACGLSKACVAMGVFVFLFFCVTTVLSVYTVQYFKWHNRLPGYDKLALSSQNIDPDKAAFSTAPHDEEAYAPVHIDDHDNDATRPAHSDYSDPYGAPSHVSDPYTGAGGMGGSQVSYGGAQNPFQQQQNPFDDDTEYRRPSPGAPSAAGRYNPPTAQDEDDDTRPVAFPSANYDRITR</sequence>
<keyword evidence="2 6" id="KW-0812">Transmembrane</keyword>
<proteinExistence type="predicted"/>
<dbReference type="Pfam" id="PF01284">
    <property type="entry name" value="MARVEL"/>
    <property type="match status" value="1"/>
</dbReference>
<feature type="compositionally biased region" description="Low complexity" evidence="5">
    <location>
        <begin position="224"/>
        <end position="241"/>
    </location>
</feature>
<comment type="subcellular location">
    <subcellularLocation>
        <location evidence="1">Membrane</location>
        <topology evidence="1">Multi-pass membrane protein</topology>
    </subcellularLocation>
</comment>
<dbReference type="PANTHER" id="PTHR37451">
    <property type="entry name" value="MARVEL DOMAIN"/>
    <property type="match status" value="1"/>
</dbReference>
<keyword evidence="4 6" id="KW-0472">Membrane</keyword>
<keyword evidence="9" id="KW-1185">Reference proteome</keyword>
<feature type="region of interest" description="Disordered" evidence="5">
    <location>
        <begin position="187"/>
        <end position="289"/>
    </location>
</feature>
<feature type="transmembrane region" description="Helical" evidence="6">
    <location>
        <begin position="116"/>
        <end position="140"/>
    </location>
</feature>
<dbReference type="Proteomes" id="UP001174936">
    <property type="component" value="Unassembled WGS sequence"/>
</dbReference>
<feature type="compositionally biased region" description="Basic and acidic residues" evidence="5">
    <location>
        <begin position="187"/>
        <end position="201"/>
    </location>
</feature>
<feature type="transmembrane region" description="Helical" evidence="6">
    <location>
        <begin position="81"/>
        <end position="104"/>
    </location>
</feature>
<evidence type="ECO:0000313" key="9">
    <source>
        <dbReference type="Proteomes" id="UP001174936"/>
    </source>
</evidence>
<evidence type="ECO:0000256" key="1">
    <source>
        <dbReference type="ARBA" id="ARBA00004141"/>
    </source>
</evidence>
<organism evidence="8 9">
    <name type="scientific">Cercophora newfieldiana</name>
    <dbReference type="NCBI Taxonomy" id="92897"/>
    <lineage>
        <taxon>Eukaryota</taxon>
        <taxon>Fungi</taxon>
        <taxon>Dikarya</taxon>
        <taxon>Ascomycota</taxon>
        <taxon>Pezizomycotina</taxon>
        <taxon>Sordariomycetes</taxon>
        <taxon>Sordariomycetidae</taxon>
        <taxon>Sordariales</taxon>
        <taxon>Lasiosphaeriaceae</taxon>
        <taxon>Cercophora</taxon>
    </lineage>
</organism>
<feature type="transmembrane region" description="Helical" evidence="6">
    <location>
        <begin position="16"/>
        <end position="37"/>
    </location>
</feature>
<comment type="caution">
    <text evidence="8">The sequence shown here is derived from an EMBL/GenBank/DDBJ whole genome shotgun (WGS) entry which is preliminary data.</text>
</comment>
<dbReference type="GO" id="GO:0016020">
    <property type="term" value="C:membrane"/>
    <property type="evidence" value="ECO:0007669"/>
    <property type="project" value="UniProtKB-SubCell"/>
</dbReference>
<accession>A0AA40CVE6</accession>
<feature type="domain" description="MARVEL" evidence="7">
    <location>
        <begin position="15"/>
        <end position="137"/>
    </location>
</feature>
<dbReference type="AlphaFoldDB" id="A0AA40CVE6"/>
<dbReference type="EMBL" id="JAULSV010000002">
    <property type="protein sequence ID" value="KAK0652042.1"/>
    <property type="molecule type" value="Genomic_DNA"/>
</dbReference>
<gene>
    <name evidence="8" type="ORF">B0T16DRAFT_405263</name>
</gene>
<evidence type="ECO:0000256" key="3">
    <source>
        <dbReference type="ARBA" id="ARBA00022989"/>
    </source>
</evidence>
<feature type="transmembrane region" description="Helical" evidence="6">
    <location>
        <begin position="49"/>
        <end position="69"/>
    </location>
</feature>
<keyword evidence="3 6" id="KW-1133">Transmembrane helix</keyword>
<evidence type="ECO:0000256" key="4">
    <source>
        <dbReference type="ARBA" id="ARBA00023136"/>
    </source>
</evidence>
<evidence type="ECO:0000256" key="6">
    <source>
        <dbReference type="SAM" id="Phobius"/>
    </source>
</evidence>
<evidence type="ECO:0000259" key="7">
    <source>
        <dbReference type="Pfam" id="PF01284"/>
    </source>
</evidence>